<feature type="transmembrane region" description="Helical" evidence="1">
    <location>
        <begin position="208"/>
        <end position="226"/>
    </location>
</feature>
<evidence type="ECO:0000313" key="3">
    <source>
        <dbReference type="EMBL" id="EFH38741.1"/>
    </source>
</evidence>
<dbReference type="EMBL" id="GL349013">
    <property type="protein sequence ID" value="EFH38741.1"/>
    <property type="molecule type" value="Genomic_DNA"/>
</dbReference>
<name>D7MXJ1_ARALL</name>
<gene>
    <name evidence="3" type="ORF">ARALYDRAFT_920658</name>
</gene>
<dbReference type="eggNOG" id="KOG1286">
    <property type="taxonomic scope" value="Eukaryota"/>
</dbReference>
<proteinExistence type="predicted"/>
<sequence length="353" mass="39636">MCISSLSNKDVKMEKPFANTSAGKIFPFFELSDVGKRTPPWASSETPRNLSRPSLRDIQMQEIDAPSAIRSIQIEEKAMKDLGRFYSSVKGTVRTKNLTVKMKLFDAPCHLQDKRVFDEASQLISALFSCRCYQLRSQWNLRDWDLVKEMGETYPSVVPCFGLHPCDTDESGAETENFLVDAIESSDSPLLGNETARDEKYFGKRRKIASWSIALVCIGVLGLASAASAERLPSFPRFTICGVSAVILLGSLITLGYIDEDEERHNFGHKGGFLCPFVPYLPVLCILINTYLIINIGWDMDQGLGMATYWKHDLSLLWPISQLTEQCGLRSKDDLYQKNNRSSCLRLVVQCSS</sequence>
<dbReference type="eggNOG" id="KOG3020">
    <property type="taxonomic scope" value="Eukaryota"/>
</dbReference>
<keyword evidence="1" id="KW-0472">Membrane</keyword>
<dbReference type="eggNOG" id="KOG1426">
    <property type="taxonomic scope" value="Eukaryota"/>
</dbReference>
<dbReference type="Proteomes" id="UP000008694">
    <property type="component" value="Unassembled WGS sequence"/>
</dbReference>
<dbReference type="AlphaFoldDB" id="D7MXJ1"/>
<keyword evidence="1" id="KW-1133">Transmembrane helix</keyword>
<reference evidence="4" key="1">
    <citation type="journal article" date="2011" name="Nat. Genet.">
        <title>The Arabidopsis lyrata genome sequence and the basis of rapid genome size change.</title>
        <authorList>
            <person name="Hu T.T."/>
            <person name="Pattyn P."/>
            <person name="Bakker E.G."/>
            <person name="Cao J."/>
            <person name="Cheng J.-F."/>
            <person name="Clark R.M."/>
            <person name="Fahlgren N."/>
            <person name="Fawcett J.A."/>
            <person name="Grimwood J."/>
            <person name="Gundlach H."/>
            <person name="Haberer G."/>
            <person name="Hollister J.D."/>
            <person name="Ossowski S."/>
            <person name="Ottilar R.P."/>
            <person name="Salamov A.A."/>
            <person name="Schneeberger K."/>
            <person name="Spannagl M."/>
            <person name="Wang X."/>
            <person name="Yang L."/>
            <person name="Nasrallah M.E."/>
            <person name="Bergelson J."/>
            <person name="Carrington J.C."/>
            <person name="Gaut B.S."/>
            <person name="Schmutz J."/>
            <person name="Mayer K.F.X."/>
            <person name="Van de Peer Y."/>
            <person name="Grigoriev I.V."/>
            <person name="Nordborg M."/>
            <person name="Weigel D."/>
            <person name="Guo Y.-L."/>
        </authorList>
    </citation>
    <scope>NUCLEOTIDE SEQUENCE [LARGE SCALE GENOMIC DNA]</scope>
    <source>
        <strain evidence="4">cv. MN47</strain>
    </source>
</reference>
<dbReference type="STRING" id="81972.D7MXJ1"/>
<evidence type="ECO:0000256" key="1">
    <source>
        <dbReference type="SAM" id="Phobius"/>
    </source>
</evidence>
<organism evidence="4">
    <name type="scientific">Arabidopsis lyrata subsp. lyrata</name>
    <name type="common">Lyre-leaved rock-cress</name>
    <dbReference type="NCBI Taxonomy" id="81972"/>
    <lineage>
        <taxon>Eukaryota</taxon>
        <taxon>Viridiplantae</taxon>
        <taxon>Streptophyta</taxon>
        <taxon>Embryophyta</taxon>
        <taxon>Tracheophyta</taxon>
        <taxon>Spermatophyta</taxon>
        <taxon>Magnoliopsida</taxon>
        <taxon>eudicotyledons</taxon>
        <taxon>Gunneridae</taxon>
        <taxon>Pentapetalae</taxon>
        <taxon>rosids</taxon>
        <taxon>malvids</taxon>
        <taxon>Brassicales</taxon>
        <taxon>Brassicaceae</taxon>
        <taxon>Camelineae</taxon>
        <taxon>Arabidopsis</taxon>
    </lineage>
</organism>
<dbReference type="InterPro" id="IPR029485">
    <property type="entry name" value="CAT_C"/>
</dbReference>
<evidence type="ECO:0000313" key="4">
    <source>
        <dbReference type="Proteomes" id="UP000008694"/>
    </source>
</evidence>
<dbReference type="SUPFAM" id="SSF51556">
    <property type="entry name" value="Metallo-dependent hydrolases"/>
    <property type="match status" value="1"/>
</dbReference>
<feature type="domain" description="Cationic amino acid transporter C-terminal" evidence="2">
    <location>
        <begin position="273"/>
        <end position="298"/>
    </location>
</feature>
<dbReference type="Gene3D" id="3.20.20.140">
    <property type="entry name" value="Metal-dependent hydrolases"/>
    <property type="match status" value="1"/>
</dbReference>
<dbReference type="PANTHER" id="PTHR47176">
    <property type="entry name" value="OSJNBA0020J04.13 PROTEIN"/>
    <property type="match status" value="1"/>
</dbReference>
<dbReference type="InterPro" id="IPR032466">
    <property type="entry name" value="Metal_Hydrolase"/>
</dbReference>
<accession>D7MXJ1</accession>
<dbReference type="Pfam" id="PF13906">
    <property type="entry name" value="AA_permease_C"/>
    <property type="match status" value="1"/>
</dbReference>
<feature type="transmembrane region" description="Helical" evidence="1">
    <location>
        <begin position="238"/>
        <end position="258"/>
    </location>
</feature>
<dbReference type="PANTHER" id="PTHR47176:SF2">
    <property type="entry name" value="T21P5.8 PROTEIN"/>
    <property type="match status" value="1"/>
</dbReference>
<dbReference type="Gramene" id="scaffold_43500001.1">
    <property type="protein sequence ID" value="scaffold_43500001.1"/>
    <property type="gene ID" value="scaffold_43500001.1"/>
</dbReference>
<keyword evidence="1" id="KW-0812">Transmembrane</keyword>
<keyword evidence="4" id="KW-1185">Reference proteome</keyword>
<protein>
    <recommendedName>
        <fullName evidence="2">Cationic amino acid transporter C-terminal domain-containing protein</fullName>
    </recommendedName>
</protein>
<dbReference type="HOGENOM" id="CLU_786078_0_0_1"/>
<feature type="transmembrane region" description="Helical" evidence="1">
    <location>
        <begin position="278"/>
        <end position="298"/>
    </location>
</feature>
<evidence type="ECO:0000259" key="2">
    <source>
        <dbReference type="Pfam" id="PF13906"/>
    </source>
</evidence>